<dbReference type="AlphaFoldDB" id="A0A3G6J8C6"/>
<dbReference type="GO" id="GO:0071972">
    <property type="term" value="F:peptidoglycan L,D-transpeptidase activity"/>
    <property type="evidence" value="ECO:0007669"/>
    <property type="project" value="TreeGrafter"/>
</dbReference>
<dbReference type="OrthoDB" id="5242354at2"/>
<reference evidence="16 17" key="1">
    <citation type="submission" date="2018-11" db="EMBL/GenBank/DDBJ databases">
        <authorList>
            <person name="Kleinhagauer T."/>
            <person name="Glaeser S.P."/>
            <person name="Spergser J."/>
            <person name="Ruckert C."/>
            <person name="Kaempfer P."/>
            <person name="Busse H.-J."/>
        </authorList>
    </citation>
    <scope>NUCLEOTIDE SEQUENCE [LARGE SCALE GENOMIC DNA]</scope>
    <source>
        <strain evidence="16 17">200CH</strain>
    </source>
</reference>
<dbReference type="GO" id="GO:0005576">
    <property type="term" value="C:extracellular region"/>
    <property type="evidence" value="ECO:0007669"/>
    <property type="project" value="TreeGrafter"/>
</dbReference>
<keyword evidence="4 14" id="KW-0732">Signal</keyword>
<comment type="pathway">
    <text evidence="1 13">Cell wall biogenesis; peptidoglycan biosynthesis.</text>
</comment>
<dbReference type="GO" id="GO:0018104">
    <property type="term" value="P:peptidoglycan-protein cross-linking"/>
    <property type="evidence" value="ECO:0007669"/>
    <property type="project" value="TreeGrafter"/>
</dbReference>
<evidence type="ECO:0000256" key="6">
    <source>
        <dbReference type="ARBA" id="ARBA00022984"/>
    </source>
</evidence>
<feature type="domain" description="L,D-TPase catalytic" evidence="15">
    <location>
        <begin position="238"/>
        <end position="363"/>
    </location>
</feature>
<feature type="active site" description="Nucleophile" evidence="13">
    <location>
        <position position="339"/>
    </location>
</feature>
<evidence type="ECO:0000256" key="5">
    <source>
        <dbReference type="ARBA" id="ARBA00022960"/>
    </source>
</evidence>
<dbReference type="SUPFAM" id="SSF141523">
    <property type="entry name" value="L,D-transpeptidase catalytic domain-like"/>
    <property type="match status" value="1"/>
</dbReference>
<dbReference type="Proteomes" id="UP000269019">
    <property type="component" value="Chromosome"/>
</dbReference>
<dbReference type="PROSITE" id="PS52029">
    <property type="entry name" value="LD_TPASE"/>
    <property type="match status" value="1"/>
</dbReference>
<dbReference type="InterPro" id="IPR050979">
    <property type="entry name" value="LD-transpeptidase"/>
</dbReference>
<comment type="pathway">
    <text evidence="12">Glycan biosynthesis.</text>
</comment>
<dbReference type="GO" id="GO:0071555">
    <property type="term" value="P:cell wall organization"/>
    <property type="evidence" value="ECO:0007669"/>
    <property type="project" value="UniProtKB-UniRule"/>
</dbReference>
<keyword evidence="5 13" id="KW-0133">Cell shape</keyword>
<organism evidence="16 17">
    <name type="scientific">Corynebacterium choanae</name>
    <dbReference type="NCBI Taxonomy" id="1862358"/>
    <lineage>
        <taxon>Bacteria</taxon>
        <taxon>Bacillati</taxon>
        <taxon>Actinomycetota</taxon>
        <taxon>Actinomycetes</taxon>
        <taxon>Mycobacteriales</taxon>
        <taxon>Corynebacteriaceae</taxon>
        <taxon>Corynebacterium</taxon>
    </lineage>
</organism>
<protein>
    <submittedName>
        <fullName evidence="16">L,D-transpeptidase LppS</fullName>
        <ecNumber evidence="16">2.-.-.-</ecNumber>
    </submittedName>
</protein>
<dbReference type="Gene3D" id="2.40.440.10">
    <property type="entry name" value="L,D-transpeptidase catalytic domain-like"/>
    <property type="match status" value="1"/>
</dbReference>
<keyword evidence="3 16" id="KW-0808">Transferase</keyword>
<feature type="active site" description="Proton donor/acceptor" evidence="13">
    <location>
        <position position="321"/>
    </location>
</feature>
<dbReference type="EMBL" id="CP033896">
    <property type="protein sequence ID" value="AZA14159.1"/>
    <property type="molecule type" value="Genomic_DNA"/>
</dbReference>
<keyword evidence="11 13" id="KW-0961">Cell wall biogenesis/degradation</keyword>
<evidence type="ECO:0000256" key="2">
    <source>
        <dbReference type="ARBA" id="ARBA00022475"/>
    </source>
</evidence>
<keyword evidence="9" id="KW-0449">Lipoprotein</keyword>
<dbReference type="EC" id="2.-.-.-" evidence="16"/>
<dbReference type="CDD" id="cd13432">
    <property type="entry name" value="LDT_IgD_like_2"/>
    <property type="match status" value="1"/>
</dbReference>
<evidence type="ECO:0000256" key="10">
    <source>
        <dbReference type="ARBA" id="ARBA00023315"/>
    </source>
</evidence>
<dbReference type="InterPro" id="IPR005490">
    <property type="entry name" value="LD_TPept_cat_dom"/>
</dbReference>
<keyword evidence="10" id="KW-0012">Acyltransferase</keyword>
<dbReference type="GO" id="GO:0016746">
    <property type="term" value="F:acyltransferase activity"/>
    <property type="evidence" value="ECO:0007669"/>
    <property type="project" value="UniProtKB-KW"/>
</dbReference>
<keyword evidence="17" id="KW-1185">Reference proteome</keyword>
<evidence type="ECO:0000256" key="8">
    <source>
        <dbReference type="ARBA" id="ARBA00023139"/>
    </source>
</evidence>
<sequence length="397" mass="42650" precursor="true">MQRLTRSVFTAVATLAAGSLVLAGCSPLGEPATGETVAEKSTTTKAPVPAVASVRDGATGYNPANPVTVKAVEGTLKEVVMTNQDGKVVQAEYSADRTTWTTAEDLGYFRTYTIQATTSEGATSTTVFDTITPDATTNVALSPLEGSTVGVGQTIGFRFGQPIEDREAAQEVITVTTNPPVEGAFYWLNDYELRWRPEHFWKPGTTVDVDVDLYGTHLGEGLWGNKRNHTSFTIGDEVIAVADDNTKTITISRNGQVINTMPTSMGRPDFATPQGTYIIGDQYPDIVMDSSTFGLAVTDPNGYRTDVKYATQMSYSGIFVHAAPWSVWAQGSQNTSHGCLNVSTENAKWFMDNTKRGDIVVVKNTVGGTLSGYDGLGDWNIPWETWKAGNATPAPAE</sequence>
<evidence type="ECO:0000256" key="12">
    <source>
        <dbReference type="ARBA" id="ARBA00060592"/>
    </source>
</evidence>
<dbReference type="PROSITE" id="PS51257">
    <property type="entry name" value="PROKAR_LIPOPROTEIN"/>
    <property type="match status" value="1"/>
</dbReference>
<dbReference type="InterPro" id="IPR038063">
    <property type="entry name" value="Transpep_catalytic_dom"/>
</dbReference>
<evidence type="ECO:0000256" key="4">
    <source>
        <dbReference type="ARBA" id="ARBA00022729"/>
    </source>
</evidence>
<evidence type="ECO:0000313" key="16">
    <source>
        <dbReference type="EMBL" id="AZA14159.1"/>
    </source>
</evidence>
<name>A0A3G6J8C6_9CORY</name>
<dbReference type="KEGG" id="ccho:CCHOA_08870"/>
<dbReference type="Pfam" id="PF03734">
    <property type="entry name" value="YkuD"/>
    <property type="match status" value="1"/>
</dbReference>
<feature type="signal peptide" evidence="14">
    <location>
        <begin position="1"/>
        <end position="23"/>
    </location>
</feature>
<keyword evidence="2" id="KW-1003">Cell membrane</keyword>
<feature type="chain" id="PRO_5038967753" evidence="14">
    <location>
        <begin position="24"/>
        <end position="397"/>
    </location>
</feature>
<evidence type="ECO:0000313" key="17">
    <source>
        <dbReference type="Proteomes" id="UP000269019"/>
    </source>
</evidence>
<evidence type="ECO:0000256" key="3">
    <source>
        <dbReference type="ARBA" id="ARBA00022679"/>
    </source>
</evidence>
<keyword evidence="8" id="KW-0564">Palmitate</keyword>
<evidence type="ECO:0000256" key="14">
    <source>
        <dbReference type="SAM" id="SignalP"/>
    </source>
</evidence>
<dbReference type="FunFam" id="2.40.440.10:FF:000005">
    <property type="entry name" value="L,D-transpeptidase 2"/>
    <property type="match status" value="1"/>
</dbReference>
<evidence type="ECO:0000256" key="7">
    <source>
        <dbReference type="ARBA" id="ARBA00023136"/>
    </source>
</evidence>
<dbReference type="UniPathway" id="UPA00219"/>
<keyword evidence="6 13" id="KW-0573">Peptidoglycan synthesis</keyword>
<evidence type="ECO:0000256" key="13">
    <source>
        <dbReference type="PROSITE-ProRule" id="PRU01373"/>
    </source>
</evidence>
<dbReference type="CDD" id="cd16913">
    <property type="entry name" value="YkuD_like"/>
    <property type="match status" value="1"/>
</dbReference>
<dbReference type="InterPro" id="IPR041280">
    <property type="entry name" value="Big_10"/>
</dbReference>
<evidence type="ECO:0000259" key="15">
    <source>
        <dbReference type="PROSITE" id="PS52029"/>
    </source>
</evidence>
<dbReference type="RefSeq" id="WP_123929168.1">
    <property type="nucleotide sequence ID" value="NZ_CP033896.1"/>
</dbReference>
<accession>A0A3G6J8C6</accession>
<dbReference type="Gene3D" id="2.60.40.3710">
    <property type="match status" value="1"/>
</dbReference>
<gene>
    <name evidence="16" type="primary">lppS</name>
    <name evidence="16" type="ORF">CCHOA_08870</name>
</gene>
<keyword evidence="7" id="KW-0472">Membrane</keyword>
<dbReference type="Pfam" id="PF17964">
    <property type="entry name" value="Big_10"/>
    <property type="match status" value="1"/>
</dbReference>
<evidence type="ECO:0000256" key="9">
    <source>
        <dbReference type="ARBA" id="ARBA00023288"/>
    </source>
</evidence>
<dbReference type="GO" id="GO:0008360">
    <property type="term" value="P:regulation of cell shape"/>
    <property type="evidence" value="ECO:0007669"/>
    <property type="project" value="UniProtKB-UniRule"/>
</dbReference>
<evidence type="ECO:0000256" key="11">
    <source>
        <dbReference type="ARBA" id="ARBA00023316"/>
    </source>
</evidence>
<dbReference type="PANTHER" id="PTHR30582">
    <property type="entry name" value="L,D-TRANSPEPTIDASE"/>
    <property type="match status" value="1"/>
</dbReference>
<dbReference type="PANTHER" id="PTHR30582:SF2">
    <property type="entry name" value="L,D-TRANSPEPTIDASE YCIB-RELATED"/>
    <property type="match status" value="1"/>
</dbReference>
<dbReference type="Gene3D" id="2.60.40.3780">
    <property type="match status" value="1"/>
</dbReference>
<evidence type="ECO:0000256" key="1">
    <source>
        <dbReference type="ARBA" id="ARBA00004752"/>
    </source>
</evidence>
<proteinExistence type="predicted"/>